<organism evidence="1 2">
    <name type="scientific">Spirochaeta lutea</name>
    <dbReference type="NCBI Taxonomy" id="1480694"/>
    <lineage>
        <taxon>Bacteria</taxon>
        <taxon>Pseudomonadati</taxon>
        <taxon>Spirochaetota</taxon>
        <taxon>Spirochaetia</taxon>
        <taxon>Spirochaetales</taxon>
        <taxon>Spirochaetaceae</taxon>
        <taxon>Spirochaeta</taxon>
    </lineage>
</organism>
<proteinExistence type="predicted"/>
<dbReference type="EMBL" id="JNUP01000003">
    <property type="protein sequence ID" value="KGE73819.1"/>
    <property type="molecule type" value="Genomic_DNA"/>
</dbReference>
<accession>A0A098R1K5</accession>
<comment type="caution">
    <text evidence="1">The sequence shown here is derived from an EMBL/GenBank/DDBJ whole genome shotgun (WGS) entry which is preliminary data.</text>
</comment>
<evidence type="ECO:0000313" key="1">
    <source>
        <dbReference type="EMBL" id="KGE73819.1"/>
    </source>
</evidence>
<keyword evidence="2" id="KW-1185">Reference proteome</keyword>
<reference evidence="1 2" key="1">
    <citation type="submission" date="2014-05" db="EMBL/GenBank/DDBJ databases">
        <title>De novo Genome Sequence of Spirocheata sp.</title>
        <authorList>
            <person name="Shivani Y."/>
            <person name="Subhash Y."/>
            <person name="Tushar L."/>
            <person name="Sasikala C."/>
            <person name="Ramana C.V."/>
        </authorList>
    </citation>
    <scope>NUCLEOTIDE SEQUENCE [LARGE SCALE GENOMIC DNA]</scope>
    <source>
        <strain evidence="1 2">JC230</strain>
    </source>
</reference>
<dbReference type="STRING" id="1480694.DC28_00970"/>
<dbReference type="Proteomes" id="UP000029692">
    <property type="component" value="Unassembled WGS sequence"/>
</dbReference>
<sequence length="100" mass="10899">MGGEVVILGSIYGAANPDTELNFNNADTGILTEVNAYGTEVSLEFSYTYDSKERTGRIDFPAGSVMKYADFEVTRNAEELLIPWPTGGGGTAERTFYLED</sequence>
<gene>
    <name evidence="1" type="ORF">DC28_00970</name>
</gene>
<evidence type="ECO:0000313" key="2">
    <source>
        <dbReference type="Proteomes" id="UP000029692"/>
    </source>
</evidence>
<name>A0A098R1K5_9SPIO</name>
<protein>
    <submittedName>
        <fullName evidence="1">Uncharacterized protein</fullName>
    </submittedName>
</protein>
<dbReference type="AlphaFoldDB" id="A0A098R1K5"/>